<sequence length="152" mass="17966">MPESKLKVYVKARFDVIWEKLLDKIYHPEKYVDRIKNVDILEDAPDHVLRLIHFNDSTWQELKELIVHDKSTGIIVYRLVDHPYFEGETVNICGATNEIYHLELDYEINWKLKNSANHESNEQKDISQKALQIAIQQMKVVSEEAEAVYRQN</sequence>
<dbReference type="Pfam" id="PF08982">
    <property type="entry name" value="AtaL"/>
    <property type="match status" value="1"/>
</dbReference>
<dbReference type="InterPro" id="IPR015075">
    <property type="entry name" value="AtaL"/>
</dbReference>
<name>A0A813ZHC7_ADIRI</name>
<dbReference type="EMBL" id="CAJNOR010009014">
    <property type="protein sequence ID" value="CAF1640173.1"/>
    <property type="molecule type" value="Genomic_DNA"/>
</dbReference>
<evidence type="ECO:0000313" key="3">
    <source>
        <dbReference type="Proteomes" id="UP000663828"/>
    </source>
</evidence>
<accession>A0A813ZHC7</accession>
<dbReference type="EMBL" id="CAJNOJ010000032">
    <property type="protein sequence ID" value="CAF0898721.1"/>
    <property type="molecule type" value="Genomic_DNA"/>
</dbReference>
<proteinExistence type="predicted"/>
<evidence type="ECO:0000313" key="4">
    <source>
        <dbReference type="Proteomes" id="UP000663852"/>
    </source>
</evidence>
<dbReference type="Proteomes" id="UP000663828">
    <property type="component" value="Unassembled WGS sequence"/>
</dbReference>
<evidence type="ECO:0000313" key="2">
    <source>
        <dbReference type="EMBL" id="CAF1640173.1"/>
    </source>
</evidence>
<dbReference type="SUPFAM" id="SSF55961">
    <property type="entry name" value="Bet v1-like"/>
    <property type="match status" value="1"/>
</dbReference>
<dbReference type="Gene3D" id="3.30.530.20">
    <property type="match status" value="1"/>
</dbReference>
<gene>
    <name evidence="1" type="ORF">EDS130_LOCUS9672</name>
    <name evidence="2" type="ORF">XAT740_LOCUS53178</name>
</gene>
<evidence type="ECO:0000313" key="1">
    <source>
        <dbReference type="EMBL" id="CAF0898721.1"/>
    </source>
</evidence>
<comment type="caution">
    <text evidence="1">The sequence shown here is derived from an EMBL/GenBank/DDBJ whole genome shotgun (WGS) entry which is preliminary data.</text>
</comment>
<dbReference type="InterPro" id="IPR023393">
    <property type="entry name" value="START-like_dom_sf"/>
</dbReference>
<dbReference type="OrthoDB" id="9973839at2759"/>
<organism evidence="1 4">
    <name type="scientific">Adineta ricciae</name>
    <name type="common">Rotifer</name>
    <dbReference type="NCBI Taxonomy" id="249248"/>
    <lineage>
        <taxon>Eukaryota</taxon>
        <taxon>Metazoa</taxon>
        <taxon>Spiralia</taxon>
        <taxon>Gnathifera</taxon>
        <taxon>Rotifera</taxon>
        <taxon>Eurotatoria</taxon>
        <taxon>Bdelloidea</taxon>
        <taxon>Adinetida</taxon>
        <taxon>Adinetidae</taxon>
        <taxon>Adineta</taxon>
    </lineage>
</organism>
<protein>
    <submittedName>
        <fullName evidence="1">Uncharacterized protein</fullName>
    </submittedName>
</protein>
<keyword evidence="3" id="KW-1185">Reference proteome</keyword>
<dbReference type="AlphaFoldDB" id="A0A813ZHC7"/>
<reference evidence="1" key="1">
    <citation type="submission" date="2021-02" db="EMBL/GenBank/DDBJ databases">
        <authorList>
            <person name="Nowell W R."/>
        </authorList>
    </citation>
    <scope>NUCLEOTIDE SEQUENCE</scope>
</reference>
<dbReference type="Proteomes" id="UP000663852">
    <property type="component" value="Unassembled WGS sequence"/>
</dbReference>